<evidence type="ECO:0000313" key="1">
    <source>
        <dbReference type="EMBL" id="MBM4627714.1"/>
    </source>
</evidence>
<accession>A0AAE5MI67</accession>
<evidence type="ECO:0000313" key="2">
    <source>
        <dbReference type="EMBL" id="ORM25393.1"/>
    </source>
</evidence>
<name>A0AAE5MI67_RHOHA</name>
<comment type="caution">
    <text evidence="2">The sequence shown here is derived from an EMBL/GenBank/DDBJ whole genome shotgun (WGS) entry which is preliminary data.</text>
</comment>
<dbReference type="RefSeq" id="WP_022598696.1">
    <property type="nucleotide sequence ID" value="NZ_AP025268.1"/>
</dbReference>
<dbReference type="Proteomes" id="UP000193518">
    <property type="component" value="Unassembled WGS sequence"/>
</dbReference>
<proteinExistence type="predicted"/>
<organism evidence="2 3">
    <name type="scientific">Rhodococcus hoagii</name>
    <name type="common">Corynebacterium equii</name>
    <dbReference type="NCBI Taxonomy" id="43767"/>
    <lineage>
        <taxon>Bacteria</taxon>
        <taxon>Bacillati</taxon>
        <taxon>Actinomycetota</taxon>
        <taxon>Actinomycetes</taxon>
        <taxon>Mycobacteriales</taxon>
        <taxon>Nocardiaceae</taxon>
        <taxon>Prescottella</taxon>
    </lineage>
</organism>
<gene>
    <name evidence="2" type="ORF">A5N68_15640</name>
    <name evidence="1" type="ORF">GS453_12785</name>
</gene>
<protein>
    <submittedName>
        <fullName evidence="2">Uncharacterized protein</fullName>
    </submittedName>
</protein>
<reference evidence="1" key="2">
    <citation type="submission" date="2019-11" db="EMBL/GenBank/DDBJ databases">
        <title>Spread of Macrolides and rifampicin resistant Rhodococcus equi in clinical isolates in the USA.</title>
        <authorList>
            <person name="Alvarez-Narvaez S."/>
            <person name="Huber L."/>
            <person name="Cohen N.D."/>
            <person name="Slovis N."/>
            <person name="Greiter M."/>
            <person name="Giguere S."/>
            <person name="Hart K."/>
        </authorList>
    </citation>
    <scope>NUCLEOTIDE SEQUENCE</scope>
    <source>
        <strain evidence="1">Lh_38</strain>
    </source>
</reference>
<dbReference type="AlphaFoldDB" id="A0AAE5MI67"/>
<evidence type="ECO:0000313" key="3">
    <source>
        <dbReference type="Proteomes" id="UP000193518"/>
    </source>
</evidence>
<dbReference type="EMBL" id="WUXD01000011">
    <property type="protein sequence ID" value="MBM4627714.1"/>
    <property type="molecule type" value="Genomic_DNA"/>
</dbReference>
<dbReference type="Proteomes" id="UP000738270">
    <property type="component" value="Unassembled WGS sequence"/>
</dbReference>
<reference evidence="2 3" key="1">
    <citation type="journal article" date="2016" name="Genome Biol. Evol.">
        <title>Pangenome and Phylogenomic Analysis of the Pathogenic Actinobacterium Rhodococcus equi.</title>
        <authorList>
            <person name="Anastasi E."/>
            <person name="MacArthur I."/>
            <person name="Scortti M."/>
            <person name="Alvarez S."/>
            <person name="Giguere S."/>
            <person name="Vazquez-Boland J.A."/>
        </authorList>
    </citation>
    <scope>NUCLEOTIDE SEQUENCE [LARGE SCALE GENOMIC DNA]</scope>
    <source>
        <strain evidence="2 3">PAM1271</strain>
    </source>
</reference>
<dbReference type="EMBL" id="LWIC01000006">
    <property type="protein sequence ID" value="ORM25393.1"/>
    <property type="molecule type" value="Genomic_DNA"/>
</dbReference>
<sequence length="109" mass="12126">MTDQSEHYPAATPLTGEELRQYAIATVAHAVRARQAQQRVDTQTTKTAADEFAALDETIRLALRSYVQPRVFVREVLAVVLEQCPELVGRLDALLDQALIHADVTGQWP</sequence>